<keyword evidence="2" id="KW-1185">Reference proteome</keyword>
<reference evidence="1" key="1">
    <citation type="submission" date="2023-11" db="EMBL/GenBank/DDBJ databases">
        <authorList>
            <person name="Poullet M."/>
        </authorList>
    </citation>
    <scope>NUCLEOTIDE SEQUENCE</scope>
    <source>
        <strain evidence="1">E1834</strain>
    </source>
</reference>
<dbReference type="Proteomes" id="UP001497535">
    <property type="component" value="Unassembled WGS sequence"/>
</dbReference>
<gene>
    <name evidence="1" type="ORF">MENTE1834_LOCUS35111</name>
</gene>
<name>A0ACB1AAB8_MELEN</name>
<protein>
    <submittedName>
        <fullName evidence="1">Uncharacterized protein</fullName>
    </submittedName>
</protein>
<accession>A0ACB1AAB8</accession>
<sequence>MIFKNFVLQEFVWVIFSWVIFVLNLLYYLDILYCFLDVLVNNLFGFKLIVILIYLDVLEKKLRSLWINVFSLDYG</sequence>
<dbReference type="EMBL" id="CAVMJV010000066">
    <property type="protein sequence ID" value="CAK5087517.1"/>
    <property type="molecule type" value="Genomic_DNA"/>
</dbReference>
<organism evidence="1 2">
    <name type="scientific">Meloidogyne enterolobii</name>
    <name type="common">Root-knot nematode worm</name>
    <name type="synonym">Meloidogyne mayaguensis</name>
    <dbReference type="NCBI Taxonomy" id="390850"/>
    <lineage>
        <taxon>Eukaryota</taxon>
        <taxon>Metazoa</taxon>
        <taxon>Ecdysozoa</taxon>
        <taxon>Nematoda</taxon>
        <taxon>Chromadorea</taxon>
        <taxon>Rhabditida</taxon>
        <taxon>Tylenchina</taxon>
        <taxon>Tylenchomorpha</taxon>
        <taxon>Tylenchoidea</taxon>
        <taxon>Meloidogynidae</taxon>
        <taxon>Meloidogyninae</taxon>
        <taxon>Meloidogyne</taxon>
    </lineage>
</organism>
<comment type="caution">
    <text evidence="1">The sequence shown here is derived from an EMBL/GenBank/DDBJ whole genome shotgun (WGS) entry which is preliminary data.</text>
</comment>
<evidence type="ECO:0000313" key="2">
    <source>
        <dbReference type="Proteomes" id="UP001497535"/>
    </source>
</evidence>
<proteinExistence type="predicted"/>
<evidence type="ECO:0000313" key="1">
    <source>
        <dbReference type="EMBL" id="CAK5087517.1"/>
    </source>
</evidence>